<dbReference type="AlphaFoldDB" id="A0A016UVJ8"/>
<proteinExistence type="predicted"/>
<organism evidence="1 2">
    <name type="scientific">Ancylostoma ceylanicum</name>
    <dbReference type="NCBI Taxonomy" id="53326"/>
    <lineage>
        <taxon>Eukaryota</taxon>
        <taxon>Metazoa</taxon>
        <taxon>Ecdysozoa</taxon>
        <taxon>Nematoda</taxon>
        <taxon>Chromadorea</taxon>
        <taxon>Rhabditida</taxon>
        <taxon>Rhabditina</taxon>
        <taxon>Rhabditomorpha</taxon>
        <taxon>Strongyloidea</taxon>
        <taxon>Ancylostomatidae</taxon>
        <taxon>Ancylostomatinae</taxon>
        <taxon>Ancylostoma</taxon>
    </lineage>
</organism>
<dbReference type="EMBL" id="JARK01001362">
    <property type="protein sequence ID" value="EYC18822.1"/>
    <property type="molecule type" value="Genomic_DNA"/>
</dbReference>
<accession>A0A016UVJ8</accession>
<protein>
    <submittedName>
        <fullName evidence="1">Uncharacterized protein</fullName>
    </submittedName>
</protein>
<evidence type="ECO:0000313" key="2">
    <source>
        <dbReference type="Proteomes" id="UP000024635"/>
    </source>
</evidence>
<sequence>MAWNSCSIYQMRLAHLSYDEGPIITRNSYLLYILPDFQRKRFNNDWRCTKEGFLNFLENFRETTAVNRSLGCMT</sequence>
<reference evidence="2" key="1">
    <citation type="journal article" date="2015" name="Nat. Genet.">
        <title>The genome and transcriptome of the zoonotic hookworm Ancylostoma ceylanicum identify infection-specific gene families.</title>
        <authorList>
            <person name="Schwarz E.M."/>
            <person name="Hu Y."/>
            <person name="Antoshechkin I."/>
            <person name="Miller M.M."/>
            <person name="Sternberg P.W."/>
            <person name="Aroian R.V."/>
        </authorList>
    </citation>
    <scope>NUCLEOTIDE SEQUENCE</scope>
    <source>
        <strain evidence="2">HY135</strain>
    </source>
</reference>
<name>A0A016UVJ8_9BILA</name>
<comment type="caution">
    <text evidence="1">The sequence shown here is derived from an EMBL/GenBank/DDBJ whole genome shotgun (WGS) entry which is preliminary data.</text>
</comment>
<evidence type="ECO:0000313" key="1">
    <source>
        <dbReference type="EMBL" id="EYC18822.1"/>
    </source>
</evidence>
<gene>
    <name evidence="1" type="primary">Acey_s0026.g1386</name>
    <name evidence="1" type="ORF">Y032_0026g1386</name>
</gene>
<dbReference type="Proteomes" id="UP000024635">
    <property type="component" value="Unassembled WGS sequence"/>
</dbReference>
<keyword evidence="2" id="KW-1185">Reference proteome</keyword>